<organism evidence="6">
    <name type="scientific">Culex tarsalis</name>
    <name type="common">Encephalitis mosquito</name>
    <dbReference type="NCBI Taxonomy" id="7177"/>
    <lineage>
        <taxon>Eukaryota</taxon>
        <taxon>Metazoa</taxon>
        <taxon>Ecdysozoa</taxon>
        <taxon>Arthropoda</taxon>
        <taxon>Hexapoda</taxon>
        <taxon>Insecta</taxon>
        <taxon>Pterygota</taxon>
        <taxon>Neoptera</taxon>
        <taxon>Endopterygota</taxon>
        <taxon>Diptera</taxon>
        <taxon>Nematocera</taxon>
        <taxon>Culicoidea</taxon>
        <taxon>Culicidae</taxon>
        <taxon>Culicinae</taxon>
        <taxon>Culicini</taxon>
        <taxon>Culex</taxon>
        <taxon>Culex</taxon>
    </lineage>
</organism>
<feature type="compositionally biased region" description="Gly residues" evidence="4">
    <location>
        <begin position="93"/>
        <end position="103"/>
    </location>
</feature>
<feature type="compositionally biased region" description="Gly residues" evidence="4">
    <location>
        <begin position="277"/>
        <end position="290"/>
    </location>
</feature>
<dbReference type="Pfam" id="PF11502">
    <property type="entry name" value="BCL9"/>
    <property type="match status" value="1"/>
</dbReference>
<evidence type="ECO:0000259" key="5">
    <source>
        <dbReference type="Pfam" id="PF11502"/>
    </source>
</evidence>
<feature type="compositionally biased region" description="Basic and acidic residues" evidence="4">
    <location>
        <begin position="221"/>
        <end position="230"/>
    </location>
</feature>
<evidence type="ECO:0000313" key="6">
    <source>
        <dbReference type="EMBL" id="JAV21137.1"/>
    </source>
</evidence>
<dbReference type="AlphaFoldDB" id="A0A1Q3F0Q5"/>
<feature type="domain" description="B-cell lymphoma 9 beta-catenin binding" evidence="5">
    <location>
        <begin position="441"/>
        <end position="477"/>
    </location>
</feature>
<evidence type="ECO:0000256" key="2">
    <source>
        <dbReference type="ARBA" id="ARBA00009200"/>
    </source>
</evidence>
<dbReference type="EMBL" id="GFDL01013908">
    <property type="protein sequence ID" value="JAV21137.1"/>
    <property type="molecule type" value="Transcribed_RNA"/>
</dbReference>
<dbReference type="GO" id="GO:0005634">
    <property type="term" value="C:nucleus"/>
    <property type="evidence" value="ECO:0007669"/>
    <property type="project" value="UniProtKB-SubCell"/>
</dbReference>
<evidence type="ECO:0000256" key="3">
    <source>
        <dbReference type="ARBA" id="ARBA00023242"/>
    </source>
</evidence>
<evidence type="ECO:0000256" key="4">
    <source>
        <dbReference type="SAM" id="MobiDB-lite"/>
    </source>
</evidence>
<comment type="similarity">
    <text evidence="2">Belongs to the BCL9 family.</text>
</comment>
<accession>A0A1Q3F0Q5</accession>
<dbReference type="Gene3D" id="3.30.40.10">
    <property type="entry name" value="Zinc/RING finger domain, C3HC4 (zinc finger)"/>
    <property type="match status" value="1"/>
</dbReference>
<dbReference type="InterPro" id="IPR013083">
    <property type="entry name" value="Znf_RING/FYVE/PHD"/>
</dbReference>
<feature type="compositionally biased region" description="Low complexity" evidence="4">
    <location>
        <begin position="598"/>
        <end position="621"/>
    </location>
</feature>
<feature type="region of interest" description="Disordered" evidence="4">
    <location>
        <begin position="1"/>
        <end position="106"/>
    </location>
</feature>
<protein>
    <recommendedName>
        <fullName evidence="5">B-cell lymphoma 9 beta-catenin binding domain-containing protein</fullName>
    </recommendedName>
</protein>
<comment type="subcellular location">
    <subcellularLocation>
        <location evidence="1">Nucleus</location>
    </subcellularLocation>
</comment>
<reference evidence="6" key="1">
    <citation type="submission" date="2017-01" db="EMBL/GenBank/DDBJ databases">
        <title>A deep insight into the sialotranscriptome of adult male and female Cluex tarsalis mosquitoes.</title>
        <authorList>
            <person name="Ribeiro J.M."/>
            <person name="Moreira F."/>
            <person name="Bernard K.A."/>
            <person name="Calvo E."/>
        </authorList>
    </citation>
    <scope>NUCLEOTIDE SEQUENCE</scope>
    <source>
        <strain evidence="6">Kern County</strain>
        <tissue evidence="6">Salivary glands</tissue>
    </source>
</reference>
<feature type="compositionally biased region" description="Low complexity" evidence="4">
    <location>
        <begin position="712"/>
        <end position="735"/>
    </location>
</feature>
<sequence>MTSCIGGRYDDSLSGMHCDFLPPYQQQQQQNQQQFHPAMPKKSEPGEISGPRSKKMNKLQQQQQQQQQGMGPGGDADLMSSFGLKEDGSPLMKGGGGPPGNGPGIKHEQDACSINSSVAHSGPGIDTMSKGGGMPDGHPGDVKMGLPGMMSSKPSNKLEYTQQQSQIFVFSTALANQGAEAVMSGRYASIIAYHCAHMQKQSRLGCGPMDDGPMPAWMEQHGHGSPDPHHMRMGPGPGGPPVDGVKKSSATIHHTPNPCLEGDNSVPMFGNDHHGMRGMGPDGGGGGGPMGKKPATIHHTPNPCMDQDGSLPMYPNDGGHPSPHPHMRMGGGPPDGMSKPGTIHHTPNSCMDGGGPGGGPEAGDHPGGIHPPIKMENPSPGGPGPGPGPGNGGGGHSSSTIIDQMNSLVASLPLMKGGNVLSQSRAHPQPSLQGVKVPDENLTPQQRQHREQQLATIRQMQKMFFPEQRMMDPHGMGMRPQFRGGMPGPDFGGPPNRPLNPAFMNTPLGANGPMMPDGGGGPGPGMINEQIPPMQYNKPGGGGPVGGMMNPGMYMGGPGGPMGPMGGPMNRMYKPDPDPIFPPMNDMGGGGYNNMNNVGPGMFNPGMQQQQQRMGPGNMMQKMPDQQGGGGIPHPQSPLVDPDDPLKSGGGGMMLPNAPPQQQQQQLQQPGTPGSNGPGSNGTPNPNGTKPKEQSVSPEHHQQQQQGGPGSQQGPLTPLTPQGGPLTPQTSMANT</sequence>
<feature type="compositionally biased region" description="Low complexity" evidence="4">
    <location>
        <begin position="25"/>
        <end position="34"/>
    </location>
</feature>
<evidence type="ECO:0000256" key="1">
    <source>
        <dbReference type="ARBA" id="ARBA00004123"/>
    </source>
</evidence>
<feature type="compositionally biased region" description="Gly residues" evidence="4">
    <location>
        <begin position="352"/>
        <end position="361"/>
    </location>
</feature>
<dbReference type="InterPro" id="IPR024670">
    <property type="entry name" value="BCL9_beta-catenin-bd_dom"/>
</dbReference>
<feature type="compositionally biased region" description="Basic and acidic residues" evidence="4">
    <location>
        <begin position="690"/>
        <end position="702"/>
    </location>
</feature>
<name>A0A1Q3F0Q5_CULTA</name>
<feature type="compositionally biased region" description="Low complexity" evidence="4">
    <location>
        <begin position="660"/>
        <end position="673"/>
    </location>
</feature>
<keyword evidence="3" id="KW-0539">Nucleus</keyword>
<feature type="region of interest" description="Disordered" evidence="4">
    <location>
        <begin position="221"/>
        <end position="400"/>
    </location>
</feature>
<feature type="region of interest" description="Disordered" evidence="4">
    <location>
        <begin position="598"/>
        <end position="735"/>
    </location>
</feature>
<proteinExistence type="inferred from homology"/>